<name>A0A6G9Y0P8_NOCBR</name>
<dbReference type="AlphaFoldDB" id="A0A6G9Y0P8"/>
<accession>A0A6G9Y0P8</accession>
<sequence length="62" mass="6640">MPEKKDPAVVALAATLPKIPHPGGKDLRLVMFDGAGPAVTEMVAEAIVHFLRTNKFMPKAKS</sequence>
<proteinExistence type="predicted"/>
<gene>
    <name evidence="1" type="ORF">F5X71_34710</name>
</gene>
<evidence type="ECO:0000313" key="2">
    <source>
        <dbReference type="Proteomes" id="UP000501705"/>
    </source>
</evidence>
<protein>
    <submittedName>
        <fullName evidence="1">Uncharacterized protein</fullName>
    </submittedName>
</protein>
<dbReference type="RefSeq" id="WP_167465791.1">
    <property type="nucleotide sequence ID" value="NZ_CP046171.1"/>
</dbReference>
<dbReference type="EMBL" id="CP046171">
    <property type="protein sequence ID" value="QIS06778.1"/>
    <property type="molecule type" value="Genomic_DNA"/>
</dbReference>
<reference evidence="1 2" key="1">
    <citation type="journal article" date="2019" name="ACS Chem. Biol.">
        <title>Identification and Mobilization of a Cryptic Antibiotic Biosynthesis Gene Locus from a Human-Pathogenic Nocardia Isolate.</title>
        <authorList>
            <person name="Herisse M."/>
            <person name="Ishida K."/>
            <person name="Porter J.L."/>
            <person name="Howden B."/>
            <person name="Hertweck C."/>
            <person name="Stinear T.P."/>
            <person name="Pidot S.J."/>
        </authorList>
    </citation>
    <scope>NUCLEOTIDE SEQUENCE [LARGE SCALE GENOMIC DNA]</scope>
    <source>
        <strain evidence="1 2">AUSMDU00024985</strain>
    </source>
</reference>
<dbReference type="Proteomes" id="UP000501705">
    <property type="component" value="Chromosome"/>
</dbReference>
<organism evidence="1 2">
    <name type="scientific">Nocardia brasiliensis</name>
    <dbReference type="NCBI Taxonomy" id="37326"/>
    <lineage>
        <taxon>Bacteria</taxon>
        <taxon>Bacillati</taxon>
        <taxon>Actinomycetota</taxon>
        <taxon>Actinomycetes</taxon>
        <taxon>Mycobacteriales</taxon>
        <taxon>Nocardiaceae</taxon>
        <taxon>Nocardia</taxon>
    </lineage>
</organism>
<evidence type="ECO:0000313" key="1">
    <source>
        <dbReference type="EMBL" id="QIS06778.1"/>
    </source>
</evidence>